<evidence type="ECO:0000313" key="3">
    <source>
        <dbReference type="EMBL" id="KAF1989997.1"/>
    </source>
</evidence>
<dbReference type="Proteomes" id="UP000800041">
    <property type="component" value="Unassembled WGS sequence"/>
</dbReference>
<dbReference type="AlphaFoldDB" id="A0A6G1HAA5"/>
<reference evidence="3" key="1">
    <citation type="journal article" date="2020" name="Stud. Mycol.">
        <title>101 Dothideomycetes genomes: a test case for predicting lifestyles and emergence of pathogens.</title>
        <authorList>
            <person name="Haridas S."/>
            <person name="Albert R."/>
            <person name="Binder M."/>
            <person name="Bloem J."/>
            <person name="Labutti K."/>
            <person name="Salamov A."/>
            <person name="Andreopoulos B."/>
            <person name="Baker S."/>
            <person name="Barry K."/>
            <person name="Bills G."/>
            <person name="Bluhm B."/>
            <person name="Cannon C."/>
            <person name="Castanera R."/>
            <person name="Culley D."/>
            <person name="Daum C."/>
            <person name="Ezra D."/>
            <person name="Gonzalez J."/>
            <person name="Henrissat B."/>
            <person name="Kuo A."/>
            <person name="Liang C."/>
            <person name="Lipzen A."/>
            <person name="Lutzoni F."/>
            <person name="Magnuson J."/>
            <person name="Mondo S."/>
            <person name="Nolan M."/>
            <person name="Ohm R."/>
            <person name="Pangilinan J."/>
            <person name="Park H.-J."/>
            <person name="Ramirez L."/>
            <person name="Alfaro M."/>
            <person name="Sun H."/>
            <person name="Tritt A."/>
            <person name="Yoshinaga Y."/>
            <person name="Zwiers L.-H."/>
            <person name="Turgeon B."/>
            <person name="Goodwin S."/>
            <person name="Spatafora J."/>
            <person name="Crous P."/>
            <person name="Grigoriev I."/>
        </authorList>
    </citation>
    <scope>NUCLEOTIDE SEQUENCE</scope>
    <source>
        <strain evidence="3">CBS 113979</strain>
    </source>
</reference>
<feature type="compositionally biased region" description="Polar residues" evidence="1">
    <location>
        <begin position="54"/>
        <end position="71"/>
    </location>
</feature>
<feature type="chain" id="PRO_5026298077" evidence="2">
    <location>
        <begin position="22"/>
        <end position="136"/>
    </location>
</feature>
<evidence type="ECO:0000313" key="4">
    <source>
        <dbReference type="Proteomes" id="UP000800041"/>
    </source>
</evidence>
<gene>
    <name evidence="3" type="ORF">K402DRAFT_245048</name>
</gene>
<name>A0A6G1HAA5_9PEZI</name>
<evidence type="ECO:0000256" key="1">
    <source>
        <dbReference type="SAM" id="MobiDB-lite"/>
    </source>
</evidence>
<accession>A0A6G1HAA5</accession>
<keyword evidence="2" id="KW-0732">Signal</keyword>
<feature type="region of interest" description="Disordered" evidence="1">
    <location>
        <begin position="45"/>
        <end position="86"/>
    </location>
</feature>
<sequence>MSSLKLILLTALTSSFHLTVAEECNASVATQQYDYAGTFTWQGQTMTVGHPEPSSRTISGNFQATATPTGGSSSSDSDSDAANAWLGDGEGAVGDVGFRRVKRQSDDATTVECMFQLSMQLAPPSSLMQELTNEFV</sequence>
<dbReference type="EMBL" id="ML977143">
    <property type="protein sequence ID" value="KAF1989997.1"/>
    <property type="molecule type" value="Genomic_DNA"/>
</dbReference>
<evidence type="ECO:0000256" key="2">
    <source>
        <dbReference type="SAM" id="SignalP"/>
    </source>
</evidence>
<protein>
    <submittedName>
        <fullName evidence="3">Uncharacterized protein</fullName>
    </submittedName>
</protein>
<feature type="signal peptide" evidence="2">
    <location>
        <begin position="1"/>
        <end position="21"/>
    </location>
</feature>
<proteinExistence type="predicted"/>
<organism evidence="3 4">
    <name type="scientific">Aulographum hederae CBS 113979</name>
    <dbReference type="NCBI Taxonomy" id="1176131"/>
    <lineage>
        <taxon>Eukaryota</taxon>
        <taxon>Fungi</taxon>
        <taxon>Dikarya</taxon>
        <taxon>Ascomycota</taxon>
        <taxon>Pezizomycotina</taxon>
        <taxon>Dothideomycetes</taxon>
        <taxon>Pleosporomycetidae</taxon>
        <taxon>Aulographales</taxon>
        <taxon>Aulographaceae</taxon>
    </lineage>
</organism>
<keyword evidence="4" id="KW-1185">Reference proteome</keyword>